<dbReference type="Proteomes" id="UP000184423">
    <property type="component" value="Unassembled WGS sequence"/>
</dbReference>
<organism evidence="2 3">
    <name type="scientific">Caloramator proteoclasticus DSM 10124</name>
    <dbReference type="NCBI Taxonomy" id="1121262"/>
    <lineage>
        <taxon>Bacteria</taxon>
        <taxon>Bacillati</taxon>
        <taxon>Bacillota</taxon>
        <taxon>Clostridia</taxon>
        <taxon>Eubacteriales</taxon>
        <taxon>Clostridiaceae</taxon>
        <taxon>Caloramator</taxon>
    </lineage>
</organism>
<keyword evidence="1" id="KW-0472">Membrane</keyword>
<feature type="transmembrane region" description="Helical" evidence="1">
    <location>
        <begin position="581"/>
        <end position="601"/>
    </location>
</feature>
<dbReference type="SUPFAM" id="SSF48371">
    <property type="entry name" value="ARM repeat"/>
    <property type="match status" value="1"/>
</dbReference>
<gene>
    <name evidence="2" type="ORF">SAMN02746091_01892</name>
</gene>
<evidence type="ECO:0008006" key="4">
    <source>
        <dbReference type="Google" id="ProtNLM"/>
    </source>
</evidence>
<name>A0A1M4ZDU8_9CLOT</name>
<evidence type="ECO:0000313" key="3">
    <source>
        <dbReference type="Proteomes" id="UP000184423"/>
    </source>
</evidence>
<proteinExistence type="predicted"/>
<dbReference type="RefSeq" id="WP_073249272.1">
    <property type="nucleotide sequence ID" value="NZ_FQVG01000039.1"/>
</dbReference>
<keyword evidence="3" id="KW-1185">Reference proteome</keyword>
<feature type="transmembrane region" description="Helical" evidence="1">
    <location>
        <begin position="607"/>
        <end position="626"/>
    </location>
</feature>
<accession>A0A1M4ZDU8</accession>
<reference evidence="3" key="1">
    <citation type="submission" date="2016-11" db="EMBL/GenBank/DDBJ databases">
        <authorList>
            <person name="Varghese N."/>
            <person name="Submissions S."/>
        </authorList>
    </citation>
    <scope>NUCLEOTIDE SEQUENCE [LARGE SCALE GENOMIC DNA]</scope>
    <source>
        <strain evidence="3">DSM 10124</strain>
    </source>
</reference>
<sequence>MATKNILIRGGADFSGVKKELQKTQQQLQSFQNGVSSVMKKIGMVLATIGIGKAIKDATKEAMSFEASFQQIGRIMGANAGEFTKWANSQASALAMSKGELIKYGAVYGNLISGFAKSTGETMQYTQDLLKASSVIASATGRSMEDVMERIRSGLLGNTEAIEDLGVNVNVAMLQSTEAFKKFANGKSWQQLDFQTQQQIRLMAILEQTTKKYGTDLMNNTATAHARFIAELKNLQLALGQAFLPIYQAVLPALTAFIQKITQVFSIIAQFSQALFGKPSEQKQQVVNTQAQSKALGGVAKGYDKVGKAAKKAKGQLAGFDELNTLGKGTSETGSGGAGEGTAGTEIPAMDMNVQPLSNSMVEVSENIKKTVDNIKAKIEEFKAFFEENKVAIISVLSGLAAGFASFWVMSNWGTITAAFQAACTAITTAISSISAPVLAVAALIALLVGNIIYLWQTNEGFRNSVIEIWNSISNFLKTVVSDTWNIIKGIWESYGQTLINNLKGFMTSIQNLILTLWNGYIHPIIKTALETLKWLWDKHLKDTVQVVLQFIMKLVNGALELWNKFFAPIINWLLQNFAPVFRTVFGTLIAVAGTFLAGIADVVKGIFRVLGGLIDFIVGVFTGNWRKAWEGVKAIFKGIFDALYGIIKVPLNLIIDAINFVIKGLNQLLSFKVPSIIPGIGGKQIGVTIPTIPKLARGGIIDSPTVAMIGEAGPEAVVPLQNTGFVQAIGQAVGEAVRSAIGNAKGNTHDTTVVLKLNENELGRAVIKAINNVQRQTGMTLITI</sequence>
<dbReference type="InterPro" id="IPR016024">
    <property type="entry name" value="ARM-type_fold"/>
</dbReference>
<dbReference type="AlphaFoldDB" id="A0A1M4ZDU8"/>
<feature type="transmembrane region" description="Helical" evidence="1">
    <location>
        <begin position="430"/>
        <end position="456"/>
    </location>
</feature>
<keyword evidence="1" id="KW-1133">Transmembrane helix</keyword>
<feature type="transmembrane region" description="Helical" evidence="1">
    <location>
        <begin position="391"/>
        <end position="410"/>
    </location>
</feature>
<dbReference type="EMBL" id="FQVG01000039">
    <property type="protein sequence ID" value="SHF16200.1"/>
    <property type="molecule type" value="Genomic_DNA"/>
</dbReference>
<keyword evidence="1" id="KW-0812">Transmembrane</keyword>
<evidence type="ECO:0000256" key="1">
    <source>
        <dbReference type="SAM" id="Phobius"/>
    </source>
</evidence>
<protein>
    <recommendedName>
        <fullName evidence="4">Phage-related protein</fullName>
    </recommendedName>
</protein>
<evidence type="ECO:0000313" key="2">
    <source>
        <dbReference type="EMBL" id="SHF16200.1"/>
    </source>
</evidence>